<protein>
    <submittedName>
        <fullName evidence="4">LOW QUALITY PROTEIN: uncharacterized protein LOC104780192</fullName>
    </submittedName>
</protein>
<feature type="transmembrane region" description="Helical" evidence="2">
    <location>
        <begin position="74"/>
        <end position="97"/>
    </location>
</feature>
<evidence type="ECO:0000256" key="2">
    <source>
        <dbReference type="SAM" id="Phobius"/>
    </source>
</evidence>
<evidence type="ECO:0000313" key="4">
    <source>
        <dbReference type="RefSeq" id="XP_010503305.2"/>
    </source>
</evidence>
<reference evidence="4" key="2">
    <citation type="submission" date="2025-08" db="UniProtKB">
        <authorList>
            <consortium name="RefSeq"/>
        </authorList>
    </citation>
    <scope>IDENTIFICATION</scope>
    <source>
        <tissue evidence="4">Leaf</tissue>
    </source>
</reference>
<feature type="transmembrane region" description="Helical" evidence="2">
    <location>
        <begin position="109"/>
        <end position="135"/>
    </location>
</feature>
<feature type="transmembrane region" description="Helical" evidence="2">
    <location>
        <begin position="147"/>
        <end position="164"/>
    </location>
</feature>
<feature type="region of interest" description="Disordered" evidence="1">
    <location>
        <begin position="219"/>
        <end position="245"/>
    </location>
</feature>
<keyword evidence="2" id="KW-0812">Transmembrane</keyword>
<accession>A0ABM0YMN4</accession>
<gene>
    <name evidence="4" type="primary">LOC104780192</name>
</gene>
<name>A0ABM0YMN4_CAMSA</name>
<dbReference type="GeneID" id="104780192"/>
<keyword evidence="2" id="KW-0472">Membrane</keyword>
<proteinExistence type="predicted"/>
<keyword evidence="3" id="KW-1185">Reference proteome</keyword>
<dbReference type="Proteomes" id="UP000694864">
    <property type="component" value="Chromosome 1"/>
</dbReference>
<feature type="region of interest" description="Disordered" evidence="1">
    <location>
        <begin position="43"/>
        <end position="66"/>
    </location>
</feature>
<evidence type="ECO:0000313" key="3">
    <source>
        <dbReference type="Proteomes" id="UP000694864"/>
    </source>
</evidence>
<feature type="transmembrane region" description="Helical" evidence="2">
    <location>
        <begin position="176"/>
        <end position="196"/>
    </location>
</feature>
<evidence type="ECO:0000256" key="1">
    <source>
        <dbReference type="SAM" id="MobiDB-lite"/>
    </source>
</evidence>
<sequence length="245" mass="27064">MDPQMQNTWSPRVQNAEKGGVVSDLELAVGGVIEEEEEEVLVSPSGKDMNSSRAQHNVKENRKNGVTSSDDDRITFYALATIIVINNLVVSILVLWFDIFPDAGTFHKLLYVLLAAATIPYIGVLFIICLCNDVPVPSYRLGAERRFGIYVATMVVTYCISYGVKDIDVMIEMSGLVTTSVTGSWTALFGTLYYFISAISLVNSHCLAADLSEQQQRERQRQRRQQPLLPVSSSSSSTPPCAFLL</sequence>
<reference evidence="3" key="1">
    <citation type="journal article" date="2014" name="Nat. Commun.">
        <title>The emerging biofuel crop Camelina sativa retains a highly undifferentiated hexaploid genome structure.</title>
        <authorList>
            <person name="Kagale S."/>
            <person name="Koh C."/>
            <person name="Nixon J."/>
            <person name="Bollina V."/>
            <person name="Clarke W.E."/>
            <person name="Tuteja R."/>
            <person name="Spillane C."/>
            <person name="Robinson S.J."/>
            <person name="Links M.G."/>
            <person name="Clarke C."/>
            <person name="Higgins E.E."/>
            <person name="Huebert T."/>
            <person name="Sharpe A.G."/>
            <person name="Parkin I.A."/>
        </authorList>
    </citation>
    <scope>NUCLEOTIDE SEQUENCE [LARGE SCALE GENOMIC DNA]</scope>
    <source>
        <strain evidence="3">cv. DH55</strain>
    </source>
</reference>
<organism evidence="3 4">
    <name type="scientific">Camelina sativa</name>
    <name type="common">False flax</name>
    <name type="synonym">Myagrum sativum</name>
    <dbReference type="NCBI Taxonomy" id="90675"/>
    <lineage>
        <taxon>Eukaryota</taxon>
        <taxon>Viridiplantae</taxon>
        <taxon>Streptophyta</taxon>
        <taxon>Embryophyta</taxon>
        <taxon>Tracheophyta</taxon>
        <taxon>Spermatophyta</taxon>
        <taxon>Magnoliopsida</taxon>
        <taxon>eudicotyledons</taxon>
        <taxon>Gunneridae</taxon>
        <taxon>Pentapetalae</taxon>
        <taxon>rosids</taxon>
        <taxon>malvids</taxon>
        <taxon>Brassicales</taxon>
        <taxon>Brassicaceae</taxon>
        <taxon>Camelineae</taxon>
        <taxon>Camelina</taxon>
    </lineage>
</organism>
<dbReference type="RefSeq" id="XP_010503305.2">
    <property type="nucleotide sequence ID" value="XM_010505003.2"/>
</dbReference>
<keyword evidence="2" id="KW-1133">Transmembrane helix</keyword>